<dbReference type="Proteomes" id="UP001320876">
    <property type="component" value="Unassembled WGS sequence"/>
</dbReference>
<name>A0ABT3GG68_9BACT</name>
<sequence>MKDSTKLILCSLLFVLAGVIAFLAPKYQTWRSARLLEDLETLPLKSTLSIRGSDITSPRHTWSVGNYGVTDVGHLRLVFEDLPFSGTSSSGSLTLGTKSSGGGGGGSSGVGNRTFEYDSIPGGSRCRFGGATFEIVGGQLTLAGTTVDATGAPSLVLIGKDRKIREVKPLRLAAP</sequence>
<evidence type="ECO:0000313" key="2">
    <source>
        <dbReference type="EMBL" id="MCW1922461.1"/>
    </source>
</evidence>
<feature type="compositionally biased region" description="Gly residues" evidence="1">
    <location>
        <begin position="99"/>
        <end position="109"/>
    </location>
</feature>
<reference evidence="2 3" key="1">
    <citation type="submission" date="2022-10" db="EMBL/GenBank/DDBJ databases">
        <title>Luteolibacter arcticus strain CCTCC AB 2014275, whole genome shotgun sequencing project.</title>
        <authorList>
            <person name="Zhao G."/>
            <person name="Shen L."/>
        </authorList>
    </citation>
    <scope>NUCLEOTIDE SEQUENCE [LARGE SCALE GENOMIC DNA]</scope>
    <source>
        <strain evidence="2 3">CCTCC AB 2014275</strain>
    </source>
</reference>
<organism evidence="2 3">
    <name type="scientific">Luteolibacter arcticus</name>
    <dbReference type="NCBI Taxonomy" id="1581411"/>
    <lineage>
        <taxon>Bacteria</taxon>
        <taxon>Pseudomonadati</taxon>
        <taxon>Verrucomicrobiota</taxon>
        <taxon>Verrucomicrobiia</taxon>
        <taxon>Verrucomicrobiales</taxon>
        <taxon>Verrucomicrobiaceae</taxon>
        <taxon>Luteolibacter</taxon>
    </lineage>
</organism>
<comment type="caution">
    <text evidence="2">The sequence shown here is derived from an EMBL/GenBank/DDBJ whole genome shotgun (WGS) entry which is preliminary data.</text>
</comment>
<feature type="compositionally biased region" description="Low complexity" evidence="1">
    <location>
        <begin position="87"/>
        <end position="98"/>
    </location>
</feature>
<proteinExistence type="predicted"/>
<protein>
    <submittedName>
        <fullName evidence="2">Uncharacterized protein</fullName>
    </submittedName>
</protein>
<evidence type="ECO:0000313" key="3">
    <source>
        <dbReference type="Proteomes" id="UP001320876"/>
    </source>
</evidence>
<dbReference type="RefSeq" id="WP_264486568.1">
    <property type="nucleotide sequence ID" value="NZ_JAPDDT010000002.1"/>
</dbReference>
<dbReference type="EMBL" id="JAPDDT010000002">
    <property type="protein sequence ID" value="MCW1922461.1"/>
    <property type="molecule type" value="Genomic_DNA"/>
</dbReference>
<evidence type="ECO:0000256" key="1">
    <source>
        <dbReference type="SAM" id="MobiDB-lite"/>
    </source>
</evidence>
<accession>A0ABT3GG68</accession>
<keyword evidence="3" id="KW-1185">Reference proteome</keyword>
<feature type="region of interest" description="Disordered" evidence="1">
    <location>
        <begin position="87"/>
        <end position="112"/>
    </location>
</feature>
<gene>
    <name evidence="2" type="ORF">OKA05_07835</name>
</gene>